<dbReference type="Gene3D" id="3.90.70.40">
    <property type="match status" value="1"/>
</dbReference>
<gene>
    <name evidence="18" type="ORF">THRCLA_08241</name>
</gene>
<dbReference type="Pfam" id="PF02099">
    <property type="entry name" value="Josephin"/>
    <property type="match status" value="1"/>
</dbReference>
<keyword evidence="9" id="KW-0833">Ubl conjugation pathway</keyword>
<reference evidence="18 19" key="1">
    <citation type="journal article" date="2014" name="Genome Biol. Evol.">
        <title>The secreted proteins of Achlya hypogyna and Thraustotheca clavata identify the ancestral oomycete secretome and reveal gene acquisitions by horizontal gene transfer.</title>
        <authorList>
            <person name="Misner I."/>
            <person name="Blouin N."/>
            <person name="Leonard G."/>
            <person name="Richards T.A."/>
            <person name="Lane C.E."/>
        </authorList>
    </citation>
    <scope>NUCLEOTIDE SEQUENCE [LARGE SCALE GENOMIC DNA]</scope>
    <source>
        <strain evidence="18 19">ATCC 34112</strain>
    </source>
</reference>
<evidence type="ECO:0000313" key="18">
    <source>
        <dbReference type="EMBL" id="OQR94122.1"/>
    </source>
</evidence>
<accession>A0A1V9Z872</accession>
<dbReference type="PANTHER" id="PTHR31392">
    <property type="entry name" value="ALPHA-1,3-MANNOSYLTRANSFERASE MNN1-RELATED"/>
    <property type="match status" value="1"/>
</dbReference>
<evidence type="ECO:0000256" key="16">
    <source>
        <dbReference type="SAM" id="Phobius"/>
    </source>
</evidence>
<keyword evidence="8 16" id="KW-0812">Transmembrane</keyword>
<evidence type="ECO:0000256" key="3">
    <source>
        <dbReference type="ARBA" id="ARBA00009105"/>
    </source>
</evidence>
<comment type="caution">
    <text evidence="15">Lacks conserved residue(s) required for the propagation of feature annotation.</text>
</comment>
<evidence type="ECO:0000256" key="14">
    <source>
        <dbReference type="ARBA" id="ARBA00023180"/>
    </source>
</evidence>
<keyword evidence="12 16" id="KW-1133">Transmembrane helix</keyword>
<keyword evidence="6" id="KW-0328">Glycosyltransferase</keyword>
<dbReference type="Proteomes" id="UP000243217">
    <property type="component" value="Unassembled WGS sequence"/>
</dbReference>
<keyword evidence="13 16" id="KW-0472">Membrane</keyword>
<dbReference type="GO" id="GO:0006493">
    <property type="term" value="P:protein O-linked glycosylation"/>
    <property type="evidence" value="ECO:0007669"/>
    <property type="project" value="TreeGrafter"/>
</dbReference>
<evidence type="ECO:0000256" key="8">
    <source>
        <dbReference type="ARBA" id="ARBA00022692"/>
    </source>
</evidence>
<evidence type="ECO:0000256" key="15">
    <source>
        <dbReference type="PROSITE-ProRule" id="PRU00331"/>
    </source>
</evidence>
<name>A0A1V9Z872_9STRA</name>
<proteinExistence type="inferred from homology"/>
<dbReference type="Gene3D" id="3.90.550.10">
    <property type="entry name" value="Spore Coat Polysaccharide Biosynthesis Protein SpsA, Chain A"/>
    <property type="match status" value="1"/>
</dbReference>
<evidence type="ECO:0000256" key="5">
    <source>
        <dbReference type="ARBA" id="ARBA00022670"/>
    </source>
</evidence>
<dbReference type="SMART" id="SM01246">
    <property type="entry name" value="Josephin"/>
    <property type="match status" value="1"/>
</dbReference>
<dbReference type="GO" id="GO:0005794">
    <property type="term" value="C:Golgi apparatus"/>
    <property type="evidence" value="ECO:0007669"/>
    <property type="project" value="TreeGrafter"/>
</dbReference>
<dbReference type="STRING" id="74557.A0A1V9Z872"/>
<dbReference type="PROSITE" id="PS50957">
    <property type="entry name" value="JOSEPHIN"/>
    <property type="match status" value="1"/>
</dbReference>
<dbReference type="Pfam" id="PF11051">
    <property type="entry name" value="Mannosyl_trans3"/>
    <property type="match status" value="1"/>
</dbReference>
<keyword evidence="11" id="KW-0735">Signal-anchor</keyword>
<keyword evidence="7" id="KW-0808">Transferase</keyword>
<evidence type="ECO:0000256" key="10">
    <source>
        <dbReference type="ARBA" id="ARBA00022801"/>
    </source>
</evidence>
<evidence type="ECO:0000256" key="9">
    <source>
        <dbReference type="ARBA" id="ARBA00022786"/>
    </source>
</evidence>
<evidence type="ECO:0000313" key="19">
    <source>
        <dbReference type="Proteomes" id="UP000243217"/>
    </source>
</evidence>
<comment type="caution">
    <text evidence="18">The sequence shown here is derived from an EMBL/GenBank/DDBJ whole genome shotgun (WGS) entry which is preliminary data.</text>
</comment>
<dbReference type="AlphaFoldDB" id="A0A1V9Z872"/>
<evidence type="ECO:0000256" key="6">
    <source>
        <dbReference type="ARBA" id="ARBA00022676"/>
    </source>
</evidence>
<dbReference type="EC" id="3.4.19.12" evidence="4"/>
<dbReference type="InterPro" id="IPR029044">
    <property type="entry name" value="Nucleotide-diphossugar_trans"/>
</dbReference>
<feature type="domain" description="Josephin" evidence="17">
    <location>
        <begin position="429"/>
        <end position="590"/>
    </location>
</feature>
<dbReference type="GO" id="GO:0004843">
    <property type="term" value="F:cysteine-type deubiquitinase activity"/>
    <property type="evidence" value="ECO:0007669"/>
    <property type="project" value="UniProtKB-EC"/>
</dbReference>
<evidence type="ECO:0000256" key="11">
    <source>
        <dbReference type="ARBA" id="ARBA00022968"/>
    </source>
</evidence>
<evidence type="ECO:0000256" key="2">
    <source>
        <dbReference type="ARBA" id="ARBA00004606"/>
    </source>
</evidence>
<dbReference type="InterPro" id="IPR006155">
    <property type="entry name" value="Josephin"/>
</dbReference>
<dbReference type="EMBL" id="JNBS01002205">
    <property type="protein sequence ID" value="OQR94122.1"/>
    <property type="molecule type" value="Genomic_DNA"/>
</dbReference>
<evidence type="ECO:0000256" key="12">
    <source>
        <dbReference type="ARBA" id="ARBA00022989"/>
    </source>
</evidence>
<evidence type="ECO:0000256" key="4">
    <source>
        <dbReference type="ARBA" id="ARBA00012759"/>
    </source>
</evidence>
<feature type="transmembrane region" description="Helical" evidence="16">
    <location>
        <begin position="43"/>
        <end position="62"/>
    </location>
</feature>
<dbReference type="SUPFAM" id="SSF53448">
    <property type="entry name" value="Nucleotide-diphospho-sugar transferases"/>
    <property type="match status" value="1"/>
</dbReference>
<comment type="subcellular location">
    <subcellularLocation>
        <location evidence="2">Membrane</location>
        <topology evidence="2">Single-pass type II membrane protein</topology>
    </subcellularLocation>
</comment>
<evidence type="ECO:0000259" key="17">
    <source>
        <dbReference type="PROSITE" id="PS50957"/>
    </source>
</evidence>
<comment type="catalytic activity">
    <reaction evidence="1">
        <text>Thiol-dependent hydrolysis of ester, thioester, amide, peptide and isopeptide bonds formed by the C-terminal Gly of ubiquitin (a 76-residue protein attached to proteins as an intracellular targeting signal).</text>
        <dbReference type="EC" id="3.4.19.12"/>
    </reaction>
</comment>
<evidence type="ECO:0000256" key="13">
    <source>
        <dbReference type="ARBA" id="ARBA00023136"/>
    </source>
</evidence>
<dbReference type="GO" id="GO:0006508">
    <property type="term" value="P:proteolysis"/>
    <property type="evidence" value="ECO:0007669"/>
    <property type="project" value="UniProtKB-KW"/>
</dbReference>
<keyword evidence="5" id="KW-0645">Protease</keyword>
<keyword evidence="19" id="KW-1185">Reference proteome</keyword>
<organism evidence="18 19">
    <name type="scientific">Thraustotheca clavata</name>
    <dbReference type="NCBI Taxonomy" id="74557"/>
    <lineage>
        <taxon>Eukaryota</taxon>
        <taxon>Sar</taxon>
        <taxon>Stramenopiles</taxon>
        <taxon>Oomycota</taxon>
        <taxon>Saprolegniomycetes</taxon>
        <taxon>Saprolegniales</taxon>
        <taxon>Achlyaceae</taxon>
        <taxon>Thraustotheca</taxon>
    </lineage>
</organism>
<evidence type="ECO:0000256" key="7">
    <source>
        <dbReference type="ARBA" id="ARBA00022679"/>
    </source>
</evidence>
<protein>
    <recommendedName>
        <fullName evidence="4">ubiquitinyl hydrolase 1</fullName>
        <ecNumber evidence="4">3.4.19.12</ecNumber>
    </recommendedName>
</protein>
<dbReference type="GO" id="GO:0016579">
    <property type="term" value="P:protein deubiquitination"/>
    <property type="evidence" value="ECO:0007669"/>
    <property type="project" value="InterPro"/>
</dbReference>
<dbReference type="InterPro" id="IPR022751">
    <property type="entry name" value="Alpha_mannosyltransferase"/>
</dbReference>
<evidence type="ECO:0000256" key="1">
    <source>
        <dbReference type="ARBA" id="ARBA00000707"/>
    </source>
</evidence>
<comment type="similarity">
    <text evidence="3">Belongs to the MNN1/MNT family.</text>
</comment>
<keyword evidence="10" id="KW-0378">Hydrolase</keyword>
<dbReference type="GO" id="GO:0000033">
    <property type="term" value="F:alpha-1,3-mannosyltransferase activity"/>
    <property type="evidence" value="ECO:0007669"/>
    <property type="project" value="TreeGrafter"/>
</dbReference>
<dbReference type="GO" id="GO:0016020">
    <property type="term" value="C:membrane"/>
    <property type="evidence" value="ECO:0007669"/>
    <property type="project" value="UniProtKB-SubCell"/>
</dbReference>
<dbReference type="PANTHER" id="PTHR31392:SF1">
    <property type="entry name" value="ALPHA-1,3-MANNOSYLTRANSFERASE MNN1-RELATED"/>
    <property type="match status" value="1"/>
</dbReference>
<keyword evidence="14" id="KW-0325">Glycoprotein</keyword>
<sequence length="590" mass="67913">MSSPHESFWSWNVLSLARRKATRIGLTTRMLLRKVRRRHQSPYYVLFVATLLLLCLAPFALLHTSKQAPKLRHIAPLSVPRFNDSHIQTFYAPKFDGETRGIVLSVHNNKAALAVGLIRELRRLGNELPIQMYHCFSGELYEDTQRILLEADLLNRSEIIDLCELLLKNEMFNSYWTALDYQSYLLKVVAFLHTPFTQVLLIDVDAIFMQNPDILWEMQQVQDTGTLFFYDRQIDFKVFFNTPMATDSKQTLLHYLFEHFPYESFGLGRPHLNDMLLKSKAWQGLTAHEQDSSVVVFDKARIHPVVLQIMWHLVHHIRMDYIYKPGLSWGDKEYFWLAFALSGAPYAFSPYAAADISLPGDIKLHPQTLCGNLAHYLPSKTHPNPPLLYINGNDILSPYFNQDNSKLISPNATWSEKERFLISRIPEYITPRRMDRQYESNRTGYNEACLINQGSAFTAGEFDGISNELSPGTWMNPHRGFFGNYDIDVLSMALQREGLTLSYFDTRKAMEELVIDNAEGLICNVPQSSWLGLRQSRHWFTIRQVNGTYYNLNSKLSSPSAFSDVTSVRAYLAESVEMHPSTTILIVTKN</sequence>
<dbReference type="OrthoDB" id="430354at2759"/>